<dbReference type="SUPFAM" id="SSF55874">
    <property type="entry name" value="ATPase domain of HSP90 chaperone/DNA topoisomerase II/histidine kinase"/>
    <property type="match status" value="1"/>
</dbReference>
<keyword evidence="1" id="KW-1133">Transmembrane helix</keyword>
<sequence length="425" mass="49052">MEEFTILLFRFSMAFAPQLWLAEMLFNYKGMRRRFFWLSAVLFGAAFSILPELLPDTYFTPWLTVGGWIRLSYLLLFLLSLLGLWLCFKAPFTDLLFIATMAYALQNGTFSLAEFVRQSSLPMLPSTLIRLGVMAAGYILFYFFIVRNMDRHGSVGFKKLPILIFAVATLVVAYLVNMYMQAFEREVTSARLFNIIADLLLLVCLSDLLRNTRLQRDAEITEQLLKMTEQKHRLTQENIEIINRKCHDLKHQLDLYGAAPPDADRAEYLQELKNSIQIYDSSIQTGNKALDAVLMEKSLLFNRFSIDFSYIVDGACLSFMKNSDVFTLFGNALDNAFESLQAEKPENRTIVLKVNKHGRLVSICLENFCSRELQFEDGLPVSTKQNNGYHGFGMKSIRYVVQKYKGEMLVYKKERRFVLEILFTC</sequence>
<protein>
    <submittedName>
        <fullName evidence="3">ATP-binding protein</fullName>
    </submittedName>
</protein>
<evidence type="ECO:0000259" key="2">
    <source>
        <dbReference type="Pfam" id="PF14501"/>
    </source>
</evidence>
<evidence type="ECO:0000313" key="4">
    <source>
        <dbReference type="Proteomes" id="UP000886847"/>
    </source>
</evidence>
<feature type="domain" description="Sensor histidine kinase NatK-like C-terminal" evidence="2">
    <location>
        <begin position="320"/>
        <end position="423"/>
    </location>
</feature>
<dbReference type="InterPro" id="IPR036890">
    <property type="entry name" value="HATPase_C_sf"/>
</dbReference>
<evidence type="ECO:0000256" key="1">
    <source>
        <dbReference type="SAM" id="Phobius"/>
    </source>
</evidence>
<dbReference type="InterPro" id="IPR032834">
    <property type="entry name" value="NatK-like_C"/>
</dbReference>
<dbReference type="Gene3D" id="3.30.565.10">
    <property type="entry name" value="Histidine kinase-like ATPase, C-terminal domain"/>
    <property type="match status" value="1"/>
</dbReference>
<feature type="transmembrane region" description="Helical" evidence="1">
    <location>
        <begin position="6"/>
        <end position="28"/>
    </location>
</feature>
<feature type="transmembrane region" description="Helical" evidence="1">
    <location>
        <begin position="67"/>
        <end position="88"/>
    </location>
</feature>
<name>A0A9D1VZM3_9FIRM</name>
<reference evidence="3" key="1">
    <citation type="journal article" date="2021" name="PeerJ">
        <title>Extensive microbial diversity within the chicken gut microbiome revealed by metagenomics and culture.</title>
        <authorList>
            <person name="Gilroy R."/>
            <person name="Ravi A."/>
            <person name="Getino M."/>
            <person name="Pursley I."/>
            <person name="Horton D.L."/>
            <person name="Alikhan N.F."/>
            <person name="Baker D."/>
            <person name="Gharbi K."/>
            <person name="Hall N."/>
            <person name="Watson M."/>
            <person name="Adriaenssens E.M."/>
            <person name="Foster-Nyarko E."/>
            <person name="Jarju S."/>
            <person name="Secka A."/>
            <person name="Antonio M."/>
            <person name="Oren A."/>
            <person name="Chaudhuri R.R."/>
            <person name="La Ragione R."/>
            <person name="Hildebrand F."/>
            <person name="Pallen M.J."/>
        </authorList>
    </citation>
    <scope>NUCLEOTIDE SEQUENCE</scope>
    <source>
        <strain evidence="3">2189</strain>
    </source>
</reference>
<reference evidence="3" key="2">
    <citation type="submission" date="2021-04" db="EMBL/GenBank/DDBJ databases">
        <authorList>
            <person name="Gilroy R."/>
        </authorList>
    </citation>
    <scope>NUCLEOTIDE SEQUENCE</scope>
    <source>
        <strain evidence="3">2189</strain>
    </source>
</reference>
<feature type="transmembrane region" description="Helical" evidence="1">
    <location>
        <begin position="35"/>
        <end position="55"/>
    </location>
</feature>
<dbReference type="CDD" id="cd16935">
    <property type="entry name" value="HATPase_AgrC-ComD-like"/>
    <property type="match status" value="1"/>
</dbReference>
<feature type="transmembrane region" description="Helical" evidence="1">
    <location>
        <begin position="128"/>
        <end position="148"/>
    </location>
</feature>
<organism evidence="3 4">
    <name type="scientific">Candidatus Borkfalkia faecavium</name>
    <dbReference type="NCBI Taxonomy" id="2838508"/>
    <lineage>
        <taxon>Bacteria</taxon>
        <taxon>Bacillati</taxon>
        <taxon>Bacillota</taxon>
        <taxon>Clostridia</taxon>
        <taxon>Christensenellales</taxon>
        <taxon>Christensenellaceae</taxon>
        <taxon>Candidatus Borkfalkia</taxon>
    </lineage>
</organism>
<comment type="caution">
    <text evidence="3">The sequence shown here is derived from an EMBL/GenBank/DDBJ whole genome shotgun (WGS) entry which is preliminary data.</text>
</comment>
<feature type="transmembrane region" description="Helical" evidence="1">
    <location>
        <begin position="95"/>
        <end position="116"/>
    </location>
</feature>
<feature type="transmembrane region" description="Helical" evidence="1">
    <location>
        <begin position="160"/>
        <end position="180"/>
    </location>
</feature>
<accession>A0A9D1VZM3</accession>
<proteinExistence type="predicted"/>
<gene>
    <name evidence="3" type="ORF">H9851_00530</name>
</gene>
<dbReference type="Proteomes" id="UP000886847">
    <property type="component" value="Unassembled WGS sequence"/>
</dbReference>
<dbReference type="AlphaFoldDB" id="A0A9D1VZM3"/>
<dbReference type="EMBL" id="DXEW01000003">
    <property type="protein sequence ID" value="HIX49756.1"/>
    <property type="molecule type" value="Genomic_DNA"/>
</dbReference>
<dbReference type="Pfam" id="PF14501">
    <property type="entry name" value="HATPase_c_5"/>
    <property type="match status" value="1"/>
</dbReference>
<keyword evidence="3" id="KW-0547">Nucleotide-binding</keyword>
<dbReference type="GO" id="GO:0005524">
    <property type="term" value="F:ATP binding"/>
    <property type="evidence" value="ECO:0007669"/>
    <property type="project" value="UniProtKB-KW"/>
</dbReference>
<keyword evidence="3" id="KW-0067">ATP-binding</keyword>
<keyword evidence="1" id="KW-0472">Membrane</keyword>
<keyword evidence="1" id="KW-0812">Transmembrane</keyword>
<evidence type="ECO:0000313" key="3">
    <source>
        <dbReference type="EMBL" id="HIX49756.1"/>
    </source>
</evidence>